<dbReference type="SUPFAM" id="SSF50729">
    <property type="entry name" value="PH domain-like"/>
    <property type="match status" value="1"/>
</dbReference>
<keyword evidence="8" id="KW-1185">Reference proteome</keyword>
<dbReference type="GO" id="GO:0005085">
    <property type="term" value="F:guanyl-nucleotide exchange factor activity"/>
    <property type="evidence" value="ECO:0007669"/>
    <property type="project" value="InterPro"/>
</dbReference>
<protein>
    <submittedName>
        <fullName evidence="7">Ephexin-1-like</fullName>
    </submittedName>
</protein>
<dbReference type="InterPro" id="IPR001452">
    <property type="entry name" value="SH3_domain"/>
</dbReference>
<evidence type="ECO:0000256" key="1">
    <source>
        <dbReference type="ARBA" id="ARBA00022443"/>
    </source>
</evidence>
<dbReference type="Pfam" id="PF14604">
    <property type="entry name" value="SH3_9"/>
    <property type="match status" value="1"/>
</dbReference>
<dbReference type="PROSITE" id="PS50002">
    <property type="entry name" value="SH3"/>
    <property type="match status" value="1"/>
</dbReference>
<dbReference type="Gene3D" id="1.20.900.10">
    <property type="entry name" value="Dbl homology (DH) domain"/>
    <property type="match status" value="1"/>
</dbReference>
<feature type="region of interest" description="Disordered" evidence="3">
    <location>
        <begin position="1"/>
        <end position="24"/>
    </location>
</feature>
<feature type="domain" description="DH" evidence="6">
    <location>
        <begin position="441"/>
        <end position="625"/>
    </location>
</feature>
<reference evidence="7" key="3">
    <citation type="submission" date="2025-08" db="UniProtKB">
        <authorList>
            <consortium name="Ensembl"/>
        </authorList>
    </citation>
    <scope>IDENTIFICATION</scope>
</reference>
<reference evidence="8" key="2">
    <citation type="journal article" date="2014" name="Nat. Commun.">
        <title>The cavefish genome reveals candidate genes for eye loss.</title>
        <authorList>
            <person name="McGaugh S.E."/>
            <person name="Gross J.B."/>
            <person name="Aken B."/>
            <person name="Blin M."/>
            <person name="Borowsky R."/>
            <person name="Chalopin D."/>
            <person name="Hinaux H."/>
            <person name="Jeffery W.R."/>
            <person name="Keene A."/>
            <person name="Ma L."/>
            <person name="Minx P."/>
            <person name="Murphy D."/>
            <person name="O'Quin K.E."/>
            <person name="Retaux S."/>
            <person name="Rohner N."/>
            <person name="Searle S.M."/>
            <person name="Stahl B.A."/>
            <person name="Tabin C."/>
            <person name="Volff J.N."/>
            <person name="Yoshizawa M."/>
            <person name="Warren W.C."/>
        </authorList>
    </citation>
    <scope>NUCLEOTIDE SEQUENCE [LARGE SCALE GENOMIC DNA]</scope>
    <source>
        <strain evidence="8">female</strain>
    </source>
</reference>
<dbReference type="InterPro" id="IPR047271">
    <property type="entry name" value="Ephexin-like"/>
</dbReference>
<dbReference type="SUPFAM" id="SSF50044">
    <property type="entry name" value="SH3-domain"/>
    <property type="match status" value="1"/>
</dbReference>
<dbReference type="Gene3D" id="2.30.30.40">
    <property type="entry name" value="SH3 Domains"/>
    <property type="match status" value="1"/>
</dbReference>
<evidence type="ECO:0000256" key="3">
    <source>
        <dbReference type="SAM" id="MobiDB-lite"/>
    </source>
</evidence>
<evidence type="ECO:0000256" key="2">
    <source>
        <dbReference type="PROSITE-ProRule" id="PRU00192"/>
    </source>
</evidence>
<dbReference type="Pfam" id="PF00621">
    <property type="entry name" value="RhoGEF"/>
    <property type="match status" value="1"/>
</dbReference>
<dbReference type="PANTHER" id="PTHR12845:SF10">
    <property type="entry name" value="EPHEXIN-1-LIKE"/>
    <property type="match status" value="1"/>
</dbReference>
<dbReference type="GeneTree" id="ENSGT01030000234571"/>
<feature type="region of interest" description="Disordered" evidence="3">
    <location>
        <begin position="226"/>
        <end position="252"/>
    </location>
</feature>
<dbReference type="Ensembl" id="ENSAMXT00000004349.2">
    <property type="protein sequence ID" value="ENSAMXP00000004349.2"/>
    <property type="gene ID" value="ENSAMXG00000004251.2"/>
</dbReference>
<evidence type="ECO:0000313" key="7">
    <source>
        <dbReference type="Ensembl" id="ENSAMXP00000004349.2"/>
    </source>
</evidence>
<evidence type="ECO:0000259" key="5">
    <source>
        <dbReference type="PROSITE" id="PS50003"/>
    </source>
</evidence>
<dbReference type="PANTHER" id="PTHR12845">
    <property type="entry name" value="GUANINE NUCLEOTIDE EXCHANGE FACTOR"/>
    <property type="match status" value="1"/>
</dbReference>
<feature type="compositionally biased region" description="Basic and acidic residues" evidence="3">
    <location>
        <begin position="311"/>
        <end position="334"/>
    </location>
</feature>
<dbReference type="HOGENOM" id="CLU_327308_0_0_1"/>
<dbReference type="PROSITE" id="PS50010">
    <property type="entry name" value="DH_2"/>
    <property type="match status" value="1"/>
</dbReference>
<evidence type="ECO:0000259" key="6">
    <source>
        <dbReference type="PROSITE" id="PS50010"/>
    </source>
</evidence>
<feature type="region of interest" description="Disordered" evidence="3">
    <location>
        <begin position="303"/>
        <end position="358"/>
    </location>
</feature>
<dbReference type="eggNOG" id="KOG3523">
    <property type="taxonomic scope" value="Eukaryota"/>
</dbReference>
<feature type="compositionally biased region" description="Pro residues" evidence="3">
    <location>
        <begin position="162"/>
        <end position="172"/>
    </location>
</feature>
<dbReference type="SMART" id="SM00326">
    <property type="entry name" value="SH3"/>
    <property type="match status" value="1"/>
</dbReference>
<dbReference type="AlphaFoldDB" id="W5K9T8"/>
<feature type="domain" description="SH3" evidence="4">
    <location>
        <begin position="780"/>
        <end position="841"/>
    </location>
</feature>
<name>W5K9T8_ASTMX</name>
<keyword evidence="1 2" id="KW-0728">SH3 domain</keyword>
<proteinExistence type="predicted"/>
<dbReference type="Bgee" id="ENSAMXG00000004251">
    <property type="expression patterns" value="Expressed in pharyngeal gill and 3 other cell types or tissues"/>
</dbReference>
<dbReference type="InterPro" id="IPR001849">
    <property type="entry name" value="PH_domain"/>
</dbReference>
<dbReference type="InParanoid" id="W5K9T8"/>
<organism evidence="7 8">
    <name type="scientific">Astyanax mexicanus</name>
    <name type="common">Blind cave fish</name>
    <name type="synonym">Astyanax fasciatus mexicanus</name>
    <dbReference type="NCBI Taxonomy" id="7994"/>
    <lineage>
        <taxon>Eukaryota</taxon>
        <taxon>Metazoa</taxon>
        <taxon>Chordata</taxon>
        <taxon>Craniata</taxon>
        <taxon>Vertebrata</taxon>
        <taxon>Euteleostomi</taxon>
        <taxon>Actinopterygii</taxon>
        <taxon>Neopterygii</taxon>
        <taxon>Teleostei</taxon>
        <taxon>Ostariophysi</taxon>
        <taxon>Characiformes</taxon>
        <taxon>Characoidei</taxon>
        <taxon>Acestrorhamphidae</taxon>
        <taxon>Acestrorhamphinae</taxon>
        <taxon>Astyanax</taxon>
    </lineage>
</organism>
<dbReference type="CDD" id="cd00160">
    <property type="entry name" value="RhoGEF"/>
    <property type="match status" value="1"/>
</dbReference>
<dbReference type="SUPFAM" id="SSF48065">
    <property type="entry name" value="DBL homology domain (DH-domain)"/>
    <property type="match status" value="1"/>
</dbReference>
<reference evidence="8" key="1">
    <citation type="submission" date="2013-03" db="EMBL/GenBank/DDBJ databases">
        <authorList>
            <person name="Jeffery W."/>
            <person name="Warren W."/>
            <person name="Wilson R.K."/>
        </authorList>
    </citation>
    <scope>NUCLEOTIDE SEQUENCE</scope>
    <source>
        <strain evidence="8">female</strain>
    </source>
</reference>
<feature type="region of interest" description="Disordered" evidence="3">
    <location>
        <begin position="378"/>
        <end position="413"/>
    </location>
</feature>
<dbReference type="SMART" id="SM00325">
    <property type="entry name" value="RhoGEF"/>
    <property type="match status" value="1"/>
</dbReference>
<reference evidence="7" key="4">
    <citation type="submission" date="2025-09" db="UniProtKB">
        <authorList>
            <consortium name="Ensembl"/>
        </authorList>
    </citation>
    <scope>IDENTIFICATION</scope>
</reference>
<feature type="region of interest" description="Disordered" evidence="3">
    <location>
        <begin position="46"/>
        <end position="100"/>
    </location>
</feature>
<accession>W5K9T8</accession>
<dbReference type="Proteomes" id="UP000018467">
    <property type="component" value="Unassembled WGS sequence"/>
</dbReference>
<dbReference type="InterPro" id="IPR035899">
    <property type="entry name" value="DBL_dom_sf"/>
</dbReference>
<dbReference type="Gene3D" id="2.30.29.30">
    <property type="entry name" value="Pleckstrin-homology domain (PH domain)/Phosphotyrosine-binding domain (PTB)"/>
    <property type="match status" value="1"/>
</dbReference>
<feature type="region of interest" description="Disordered" evidence="3">
    <location>
        <begin position="155"/>
        <end position="176"/>
    </location>
</feature>
<dbReference type="InterPro" id="IPR000219">
    <property type="entry name" value="DH_dom"/>
</dbReference>
<feature type="compositionally biased region" description="Basic and acidic residues" evidence="3">
    <location>
        <begin position="396"/>
        <end position="409"/>
    </location>
</feature>
<feature type="compositionally biased region" description="Low complexity" evidence="3">
    <location>
        <begin position="86"/>
        <end position="100"/>
    </location>
</feature>
<evidence type="ECO:0000313" key="8">
    <source>
        <dbReference type="Proteomes" id="UP000018467"/>
    </source>
</evidence>
<dbReference type="PROSITE" id="PS50003">
    <property type="entry name" value="PH_DOMAIN"/>
    <property type="match status" value="1"/>
</dbReference>
<feature type="domain" description="PH" evidence="5">
    <location>
        <begin position="657"/>
        <end position="771"/>
    </location>
</feature>
<dbReference type="InterPro" id="IPR036028">
    <property type="entry name" value="SH3-like_dom_sf"/>
</dbReference>
<dbReference type="InterPro" id="IPR011993">
    <property type="entry name" value="PH-like_dom_sf"/>
</dbReference>
<sequence length="879" mass="100675">MGTDKGIIFKPQLPPKPNLRGGKWHSSINTIQKVEAEEADHQIQIRQWGENGLDTPPQSKPIPRPRLHKPRLLQNTSSRPDEDDPSTSSSPASDYSSESDMIPSACPLSCPCVCHCPASKHGSIHGQHDLHQSETSDYTDREYYNHQLDTWSIKHHQKPRRVPPNVPVPPRPLPKKPHRIITADEVETTDRNIMDGVYVDIDVKSQALALAHSQPGNECEYTYFEETSPPSKPVPAVRTRHKDQFPSQRPTKHLDTDRVILDSLKSELCRILSSENQENTENIPKPRAMKNAFVKFTHQVFSKSMSQSPSEQKRVQLDLDQSENKKHTNERDQDNGIPAEDAPRPVKPKKSSIKDKSEPVIEQIIRNLSISKPSKIWKLAKSPEPPPIAPEEQDTEDHSQIKSNQRDNNKSSSGLLERFWHERSLVKDSGILDQFTKEEILLQESMYEVVITEQSYLDGLAVAVEHFQECAELKSAMEPRDQKALFSGISKIREISQTFMDAMVQKLESSLLCNAVCDVVHHYASGPFGVYVDYIRNMPYQKQTLANLRNESAEVVEILCKLQDNPCCNRLPLDSFLSLPFQRIPRLKILMETVVKRTGLESDVRVIAERALKEISKVVEECNREVDKMKKMEELVLTANKIEFEYKAVALVSSARWLVREGDVVQLSVKENIFGQKKICPLHLFLFNDLLLLATRKGSDRFVVQDHVHRSLVEVTAGAELDEDLDGCDLSRVFQLDLVKNHRGTLSQYLLQTSTQEQRDSWLDVLSNQKSEEETVYEEWDCPQVRCIQVYQAQHPGELSLQRDELLNIVQKTSDGYMEGQRLQDGQRGWFPEFCVEEISTEHVQRRHLRERYRVLQAADRILKRYNTTKSCQTNICFK</sequence>
<evidence type="ECO:0000259" key="4">
    <source>
        <dbReference type="PROSITE" id="PS50002"/>
    </source>
</evidence>